<dbReference type="OrthoDB" id="565118at2759"/>
<evidence type="ECO:0000256" key="1">
    <source>
        <dbReference type="ARBA" id="ARBA00006224"/>
    </source>
</evidence>
<sequence length="1161" mass="132629">MESSKKRAGSREDDDPAASFPELLNFCARAQTLIAELLLLSDRIPAEFLDRRFDAVLFDLRYFDSPNDFESRIEGNEELEALEDCLRESCSAYMQRFFLLMTGAVIYHLELLKYLNDLQMHFVIQEGLYGQSTLDRVLDNQYGRQLLTESIALFGCMLILMEHCLSGHLREKLLVAHLRHDCCFDSPNLEHICLICRAHMPPSGPFHHSGSPFVNSGMVSVQKTEDLFARFPFPKLVVDAVIHRLRNDDLYNQVHHYPDPQHRTVALSLQSGYLYILLFYSPEFLRNGFVMREIVDRFFRDCWVVPIFLHFVVDLFVSWDAYKEAKASLSSSVSPTFIRDCCQYHCTKVTHLSSELGSVLSNCVLIKDYVLDNSQYLISLVRDCNIALRWVLLHRASGDKRSRDIVTSVGLALQVDEDNLLQLLLKTSQLEFKVKQLYVELLESKEALWLEKKHCVSNCIEELSVHCFGSWVSSCKIKNESLNDWFQKLSTEVQSLDCTRTGSSSRAIYRVLSALKDLEQFCQIDQIKQWLFEAQKYLQDMIKVLNLDDEAMSTFSAITDALYAWAYVARFGELLGKNIEQDPSVVLSLHTYFLKFWMLLNVPLRRIEQNQSSDLLCVSNYYSSKYAAQICATLEIIPVILLGIYMDDNLQAQQPFHQLSRIDKDSLPEFMQVDQQLNLARAANKISIISEGVLLMSRNFRGLISLDLEDWLEGQVRKELSKRLENKLKTFFLLPNVGYDILEVNLRTLSAYILSQLQMMESFQDLLHIPGNRIWEETFTKVLKQCFEKEYAAFIKREQGSIVSVAQLNDFSKAPTFYGHLLHQLLRLTDPSRSMFIEPMSGWFDAEGHELLGLHFINLIESCVGQVGLASLDSLLTAIIKENLEYALKGFKNSLDSRCLEELRKLDDSLGPPTSLPLLGWSSYMQMGKVFIASWEPLVECLATIGQLQLLRRLISFQLKCTCKVKAALITSAAEGMLSSIYCQRRRILECMEEKDKDKDGANLGLFLQALDEQRKIVGLLSPLQAVHISSDPPIFLGRCAFIFSISQLSRYVLDSHLGTLTSRLKKSIIDFSPVVIGIGTFLRQFHPSHMNQYVQYMGQYIRTIAETAFGTVSGPHKGSPDPAEVLKSAFWLMCFCKYMDVSEDLANSCLPPSFIAILQT</sequence>
<dbReference type="GO" id="GO:0030041">
    <property type="term" value="P:actin filament polymerization"/>
    <property type="evidence" value="ECO:0007669"/>
    <property type="project" value="TreeGrafter"/>
</dbReference>
<dbReference type="RefSeq" id="XP_038989374.1">
    <property type="nucleotide sequence ID" value="XM_039133446.1"/>
</dbReference>
<organism evidence="2 3">
    <name type="scientific">Phoenix dactylifera</name>
    <name type="common">Date palm</name>
    <dbReference type="NCBI Taxonomy" id="42345"/>
    <lineage>
        <taxon>Eukaryota</taxon>
        <taxon>Viridiplantae</taxon>
        <taxon>Streptophyta</taxon>
        <taxon>Embryophyta</taxon>
        <taxon>Tracheophyta</taxon>
        <taxon>Spermatophyta</taxon>
        <taxon>Magnoliopsida</taxon>
        <taxon>Liliopsida</taxon>
        <taxon>Arecaceae</taxon>
        <taxon>Coryphoideae</taxon>
        <taxon>Phoeniceae</taxon>
        <taxon>Phoenix</taxon>
    </lineage>
</organism>
<evidence type="ECO:0000313" key="3">
    <source>
        <dbReference type="RefSeq" id="XP_038989374.1"/>
    </source>
</evidence>
<dbReference type="PANTHER" id="PTHR15691:SF6">
    <property type="entry name" value="WASH COMPLEX SUBUNIT 5"/>
    <property type="match status" value="1"/>
</dbReference>
<accession>A0A8B9B0X3</accession>
<dbReference type="InterPro" id="IPR019393">
    <property type="entry name" value="WASH_strumpellin"/>
</dbReference>
<dbReference type="AlphaFoldDB" id="A0A8B9B0X3"/>
<evidence type="ECO:0000313" key="2">
    <source>
        <dbReference type="Proteomes" id="UP000228380"/>
    </source>
</evidence>
<proteinExistence type="inferred from homology"/>
<gene>
    <name evidence="3" type="primary">LOC103712390</name>
</gene>
<dbReference type="Proteomes" id="UP000228380">
    <property type="component" value="Chromosome 14"/>
</dbReference>
<name>A0A8B9B0X3_PHODC</name>
<dbReference type="GeneID" id="103712390"/>
<protein>
    <submittedName>
        <fullName evidence="3">WASH complex subunit 5-like isoform X1</fullName>
    </submittedName>
</protein>
<reference evidence="3" key="2">
    <citation type="submission" date="2025-08" db="UniProtKB">
        <authorList>
            <consortium name="RefSeq"/>
        </authorList>
    </citation>
    <scope>IDENTIFICATION</scope>
    <source>
        <tissue evidence="3">Young leaves</tissue>
    </source>
</reference>
<dbReference type="GO" id="GO:0007032">
    <property type="term" value="P:endosome organization"/>
    <property type="evidence" value="ECO:0007669"/>
    <property type="project" value="TreeGrafter"/>
</dbReference>
<dbReference type="GO" id="GO:0140285">
    <property type="term" value="P:endosome fission"/>
    <property type="evidence" value="ECO:0007669"/>
    <property type="project" value="TreeGrafter"/>
</dbReference>
<dbReference type="GO" id="GO:0051125">
    <property type="term" value="P:regulation of actin nucleation"/>
    <property type="evidence" value="ECO:0007669"/>
    <property type="project" value="TreeGrafter"/>
</dbReference>
<dbReference type="Pfam" id="PF10266">
    <property type="entry name" value="Strumpellin"/>
    <property type="match status" value="1"/>
</dbReference>
<comment type="similarity">
    <text evidence="1">Belongs to the strumpellin family.</text>
</comment>
<keyword evidence="2" id="KW-1185">Reference proteome</keyword>
<dbReference type="GO" id="GO:0005768">
    <property type="term" value="C:endosome"/>
    <property type="evidence" value="ECO:0007669"/>
    <property type="project" value="TreeGrafter"/>
</dbReference>
<dbReference type="GO" id="GO:0071203">
    <property type="term" value="C:WASH complex"/>
    <property type="evidence" value="ECO:0007669"/>
    <property type="project" value="InterPro"/>
</dbReference>
<dbReference type="PANTHER" id="PTHR15691">
    <property type="entry name" value="WASH COMPLEX SUBUNIT 5"/>
    <property type="match status" value="1"/>
</dbReference>
<reference evidence="2" key="1">
    <citation type="journal article" date="2019" name="Nat. Commun.">
        <title>Genome-wide association mapping of date palm fruit traits.</title>
        <authorList>
            <person name="Hazzouri K.M."/>
            <person name="Gros-Balthazard M."/>
            <person name="Flowers J.M."/>
            <person name="Copetti D."/>
            <person name="Lemansour A."/>
            <person name="Lebrun M."/>
            <person name="Masmoudi K."/>
            <person name="Ferrand S."/>
            <person name="Dhar M.I."/>
            <person name="Fresquez Z.A."/>
            <person name="Rosas U."/>
            <person name="Zhang J."/>
            <person name="Talag J."/>
            <person name="Lee S."/>
            <person name="Kudrna D."/>
            <person name="Powell R.F."/>
            <person name="Leitch I.J."/>
            <person name="Krueger R.R."/>
            <person name="Wing R.A."/>
            <person name="Amiri K.M.A."/>
            <person name="Purugganan M.D."/>
        </authorList>
    </citation>
    <scope>NUCLEOTIDE SEQUENCE [LARGE SCALE GENOMIC DNA]</scope>
    <source>
        <strain evidence="2">cv. Khalas</strain>
    </source>
</reference>